<dbReference type="Proteomes" id="UP000183832">
    <property type="component" value="Unassembled WGS sequence"/>
</dbReference>
<sequence length="140" mass="16278">MSSLNIPFSMAKYYDVNPEGQTYFSGQERMECLMTYLPFIISHFKKASIGKKGQSFQDFFSCFMVKAFLVSCLRHKLKITTISVLIFVVILDVSDIHEKRDKTVKVGKETSPKEKNYQTNVAKYKIQLRKNIQSWKILFA</sequence>
<proteinExistence type="predicted"/>
<gene>
    <name evidence="1" type="ORF">CLUMA_CG018528</name>
</gene>
<reference evidence="1 2" key="1">
    <citation type="submission" date="2015-04" db="EMBL/GenBank/DDBJ databases">
        <authorList>
            <person name="Syromyatnikov M.Y."/>
            <person name="Popov V.N."/>
        </authorList>
    </citation>
    <scope>NUCLEOTIDE SEQUENCE [LARGE SCALE GENOMIC DNA]</scope>
</reference>
<accession>A0A1J1IZQ2</accession>
<keyword evidence="2" id="KW-1185">Reference proteome</keyword>
<protein>
    <submittedName>
        <fullName evidence="1">CLUMA_CG018528, isoform A</fullName>
    </submittedName>
</protein>
<evidence type="ECO:0000313" key="1">
    <source>
        <dbReference type="EMBL" id="CRL05036.1"/>
    </source>
</evidence>
<name>A0A1J1IZQ2_9DIPT</name>
<organism evidence="1 2">
    <name type="scientific">Clunio marinus</name>
    <dbReference type="NCBI Taxonomy" id="568069"/>
    <lineage>
        <taxon>Eukaryota</taxon>
        <taxon>Metazoa</taxon>
        <taxon>Ecdysozoa</taxon>
        <taxon>Arthropoda</taxon>
        <taxon>Hexapoda</taxon>
        <taxon>Insecta</taxon>
        <taxon>Pterygota</taxon>
        <taxon>Neoptera</taxon>
        <taxon>Endopterygota</taxon>
        <taxon>Diptera</taxon>
        <taxon>Nematocera</taxon>
        <taxon>Chironomoidea</taxon>
        <taxon>Chironomidae</taxon>
        <taxon>Clunio</taxon>
    </lineage>
</organism>
<dbReference type="AlphaFoldDB" id="A0A1J1IZQ2"/>
<dbReference type="EMBL" id="CVRI01000064">
    <property type="protein sequence ID" value="CRL05036.1"/>
    <property type="molecule type" value="Genomic_DNA"/>
</dbReference>
<evidence type="ECO:0000313" key="2">
    <source>
        <dbReference type="Proteomes" id="UP000183832"/>
    </source>
</evidence>